<name>A0A0V0XRP9_TRIPS</name>
<feature type="compositionally biased region" description="Gly residues" evidence="1">
    <location>
        <begin position="34"/>
        <end position="46"/>
    </location>
</feature>
<dbReference type="AlphaFoldDB" id="A0A0V0XRP9"/>
<reference evidence="2 3" key="1">
    <citation type="submission" date="2015-01" db="EMBL/GenBank/DDBJ databases">
        <title>Evolution of Trichinella species and genotypes.</title>
        <authorList>
            <person name="Korhonen P.K."/>
            <person name="Edoardo P."/>
            <person name="Giuseppe L.R."/>
            <person name="Gasser R.B."/>
        </authorList>
    </citation>
    <scope>NUCLEOTIDE SEQUENCE [LARGE SCALE GENOMIC DNA]</scope>
    <source>
        <strain evidence="2">ISS141</strain>
    </source>
</reference>
<protein>
    <submittedName>
        <fullName evidence="2">Uncharacterized protein</fullName>
    </submittedName>
</protein>
<gene>
    <name evidence="2" type="ORF">T4E_7857</name>
</gene>
<accession>A0A0V0XRP9</accession>
<organism evidence="2 3">
    <name type="scientific">Trichinella pseudospiralis</name>
    <name type="common">Parasitic roundworm</name>
    <dbReference type="NCBI Taxonomy" id="6337"/>
    <lineage>
        <taxon>Eukaryota</taxon>
        <taxon>Metazoa</taxon>
        <taxon>Ecdysozoa</taxon>
        <taxon>Nematoda</taxon>
        <taxon>Enoplea</taxon>
        <taxon>Dorylaimia</taxon>
        <taxon>Trichinellida</taxon>
        <taxon>Trichinellidae</taxon>
        <taxon>Trichinella</taxon>
    </lineage>
</organism>
<evidence type="ECO:0000256" key="1">
    <source>
        <dbReference type="SAM" id="MobiDB-lite"/>
    </source>
</evidence>
<dbReference type="Proteomes" id="UP000054815">
    <property type="component" value="Unassembled WGS sequence"/>
</dbReference>
<sequence length="140" mass="14574">MSFETESFALPCGPGRPGVPSTPGSPGSPCGPGNPLGPGGPGGPTGPGIRMCSKLLLEVGEEVNDHLYLGGQDYQDDQEHQDVHLVLLYISGNVITQERTATVLKATAQKATGLKERLVDSSLCPCIFSPATVNVELDLC</sequence>
<feature type="compositionally biased region" description="Low complexity" evidence="1">
    <location>
        <begin position="18"/>
        <end position="33"/>
    </location>
</feature>
<dbReference type="EMBL" id="JYDU01000159">
    <property type="protein sequence ID" value="KRX90639.1"/>
    <property type="molecule type" value="Genomic_DNA"/>
</dbReference>
<proteinExistence type="predicted"/>
<feature type="region of interest" description="Disordered" evidence="1">
    <location>
        <begin position="1"/>
        <end position="47"/>
    </location>
</feature>
<evidence type="ECO:0000313" key="2">
    <source>
        <dbReference type="EMBL" id="KRX90639.1"/>
    </source>
</evidence>
<comment type="caution">
    <text evidence="2">The sequence shown here is derived from an EMBL/GenBank/DDBJ whole genome shotgun (WGS) entry which is preliminary data.</text>
</comment>
<evidence type="ECO:0000313" key="3">
    <source>
        <dbReference type="Proteomes" id="UP000054815"/>
    </source>
</evidence>